<feature type="region of interest" description="Disordered" evidence="1">
    <location>
        <begin position="57"/>
        <end position="143"/>
    </location>
</feature>
<dbReference type="AlphaFoldDB" id="A0AAD8QCM4"/>
<dbReference type="EMBL" id="JAHLJV010000002">
    <property type="protein sequence ID" value="KAK1599531.1"/>
    <property type="molecule type" value="Genomic_DNA"/>
</dbReference>
<evidence type="ECO:0000313" key="3">
    <source>
        <dbReference type="Proteomes" id="UP001230504"/>
    </source>
</evidence>
<accession>A0AAD8QCM4</accession>
<feature type="compositionally biased region" description="Basic and acidic residues" evidence="1">
    <location>
        <begin position="120"/>
        <end position="136"/>
    </location>
</feature>
<sequence length="178" mass="19671">MPKTAIGQRSVAPRPRVQANTTLITRCGKAETAVLEIGEDARWFEVRLPPSSSALVAFEPVPTSRKPTNRPRRGHRHSSHDGLSLITLQGQANQPPSRLALGRTNANGRYRMPTSARHPQSPDRGRSTGSHFRSDRPPAGCLTWSRRPPTLILPVDGLLSQLHSRVRSLFARTTTSRH</sequence>
<dbReference type="Proteomes" id="UP001230504">
    <property type="component" value="Unassembled WGS sequence"/>
</dbReference>
<name>A0AAD8QCM4_9PEZI</name>
<reference evidence="2" key="1">
    <citation type="submission" date="2021-06" db="EMBL/GenBank/DDBJ databases">
        <title>Comparative genomics, transcriptomics and evolutionary studies reveal genomic signatures of adaptation to plant cell wall in hemibiotrophic fungi.</title>
        <authorList>
            <consortium name="DOE Joint Genome Institute"/>
            <person name="Baroncelli R."/>
            <person name="Diaz J.F."/>
            <person name="Benocci T."/>
            <person name="Peng M."/>
            <person name="Battaglia E."/>
            <person name="Haridas S."/>
            <person name="Andreopoulos W."/>
            <person name="Labutti K."/>
            <person name="Pangilinan J."/>
            <person name="Floch G.L."/>
            <person name="Makela M.R."/>
            <person name="Henrissat B."/>
            <person name="Grigoriev I.V."/>
            <person name="Crouch J.A."/>
            <person name="De Vries R.P."/>
            <person name="Sukno S.A."/>
            <person name="Thon M.R."/>
        </authorList>
    </citation>
    <scope>NUCLEOTIDE SEQUENCE</scope>
    <source>
        <strain evidence="2">CBS 125086</strain>
    </source>
</reference>
<gene>
    <name evidence="2" type="ORF">LY79DRAFT_143512</name>
</gene>
<protein>
    <submittedName>
        <fullName evidence="2">Uncharacterized protein</fullName>
    </submittedName>
</protein>
<keyword evidence="3" id="KW-1185">Reference proteome</keyword>
<evidence type="ECO:0000256" key="1">
    <source>
        <dbReference type="SAM" id="MobiDB-lite"/>
    </source>
</evidence>
<feature type="compositionally biased region" description="Polar residues" evidence="1">
    <location>
        <begin position="86"/>
        <end position="96"/>
    </location>
</feature>
<dbReference type="RefSeq" id="XP_060420120.1">
    <property type="nucleotide sequence ID" value="XM_060550981.1"/>
</dbReference>
<feature type="compositionally biased region" description="Basic residues" evidence="1">
    <location>
        <begin position="67"/>
        <end position="78"/>
    </location>
</feature>
<comment type="caution">
    <text evidence="2">The sequence shown here is derived from an EMBL/GenBank/DDBJ whole genome shotgun (WGS) entry which is preliminary data.</text>
</comment>
<organism evidence="2 3">
    <name type="scientific">Colletotrichum navitas</name>
    <dbReference type="NCBI Taxonomy" id="681940"/>
    <lineage>
        <taxon>Eukaryota</taxon>
        <taxon>Fungi</taxon>
        <taxon>Dikarya</taxon>
        <taxon>Ascomycota</taxon>
        <taxon>Pezizomycotina</taxon>
        <taxon>Sordariomycetes</taxon>
        <taxon>Hypocreomycetidae</taxon>
        <taxon>Glomerellales</taxon>
        <taxon>Glomerellaceae</taxon>
        <taxon>Colletotrichum</taxon>
        <taxon>Colletotrichum graminicola species complex</taxon>
    </lineage>
</organism>
<evidence type="ECO:0000313" key="2">
    <source>
        <dbReference type="EMBL" id="KAK1599531.1"/>
    </source>
</evidence>
<dbReference type="GeneID" id="85435221"/>
<proteinExistence type="predicted"/>